<protein>
    <submittedName>
        <fullName evidence="1">Uncharacterized protein</fullName>
    </submittedName>
</protein>
<dbReference type="Proteomes" id="UP000027138">
    <property type="component" value="Unassembled WGS sequence"/>
</dbReference>
<sequence length="73" mass="7877">MQARLPEILEYTQAPPLVQLDPEHTTHVSAGLEIPRDLPAVRVCPILHRSALLLAARAGFGEREIAEASGPSV</sequence>
<accession>A0A067JMF2</accession>
<dbReference type="EMBL" id="KK915666">
    <property type="protein sequence ID" value="KDP20664.1"/>
    <property type="molecule type" value="Genomic_DNA"/>
</dbReference>
<evidence type="ECO:0000313" key="1">
    <source>
        <dbReference type="EMBL" id="KDP20664.1"/>
    </source>
</evidence>
<keyword evidence="2" id="KW-1185">Reference proteome</keyword>
<gene>
    <name evidence="1" type="ORF">JCGZ_03863</name>
</gene>
<proteinExistence type="predicted"/>
<organism evidence="1 2">
    <name type="scientific">Jatropha curcas</name>
    <name type="common">Barbados nut</name>
    <dbReference type="NCBI Taxonomy" id="180498"/>
    <lineage>
        <taxon>Eukaryota</taxon>
        <taxon>Viridiplantae</taxon>
        <taxon>Streptophyta</taxon>
        <taxon>Embryophyta</taxon>
        <taxon>Tracheophyta</taxon>
        <taxon>Spermatophyta</taxon>
        <taxon>Magnoliopsida</taxon>
        <taxon>eudicotyledons</taxon>
        <taxon>Gunneridae</taxon>
        <taxon>Pentapetalae</taxon>
        <taxon>rosids</taxon>
        <taxon>fabids</taxon>
        <taxon>Malpighiales</taxon>
        <taxon>Euphorbiaceae</taxon>
        <taxon>Crotonoideae</taxon>
        <taxon>Jatropheae</taxon>
        <taxon>Jatropha</taxon>
    </lineage>
</organism>
<dbReference type="AlphaFoldDB" id="A0A067JMF2"/>
<evidence type="ECO:0000313" key="2">
    <source>
        <dbReference type="Proteomes" id="UP000027138"/>
    </source>
</evidence>
<name>A0A067JMF2_JATCU</name>
<reference evidence="1 2" key="1">
    <citation type="journal article" date="2014" name="PLoS ONE">
        <title>Global Analysis of Gene Expression Profiles in Physic Nut (Jatropha curcas L.) Seedlings Exposed to Salt Stress.</title>
        <authorList>
            <person name="Zhang L."/>
            <person name="Zhang C."/>
            <person name="Wu P."/>
            <person name="Chen Y."/>
            <person name="Li M."/>
            <person name="Jiang H."/>
            <person name="Wu G."/>
        </authorList>
    </citation>
    <scope>NUCLEOTIDE SEQUENCE [LARGE SCALE GENOMIC DNA]</scope>
    <source>
        <strain evidence="2">cv. GZQX0401</strain>
        <tissue evidence="1">Young leaves</tissue>
    </source>
</reference>